<gene>
    <name evidence="3" type="ORF">AVDCRST_MAG85-3995</name>
</gene>
<sequence length="355" mass="36659">MHAVAHLRVVMAVALLALAAVVARPVERPQAPALVATAAGDVAVSSSAADQAILDALDLRPGDSATGSLTLSNTTKVGHSLRLQTLGITDRPGPGGGELSGHVHLLVQRTAGAKVHEVYSGAADGLTDIDLGALRAAEVQVYTFTATVPEGGPALDDPFAGASVDIAWRWEARAEKEVTPEPEPEPETPPVEAPKTGPSTGGATDGTRGSAVGAQAGGGIEQRTSPADDEGVAPTSARPVRLWVGGARSQRIRTTRGTAGGAFELLARCRPDCSVVAGAKVRVGRRWITLKSRRIGGARSQGAASRLVFRLTPAELRRLRPALARGRRAQVRLTVTASAAAHGSSSGRISMRLRK</sequence>
<dbReference type="AlphaFoldDB" id="A0A6J4TZ91"/>
<proteinExistence type="predicted"/>
<reference evidence="3" key="1">
    <citation type="submission" date="2020-02" db="EMBL/GenBank/DDBJ databases">
        <authorList>
            <person name="Meier V. D."/>
        </authorList>
    </citation>
    <scope>NUCLEOTIDE SEQUENCE</scope>
    <source>
        <strain evidence="3">AVDCRST_MAG85</strain>
    </source>
</reference>
<keyword evidence="2" id="KW-0732">Signal</keyword>
<name>A0A6J4TZ91_9ACTN</name>
<protein>
    <submittedName>
        <fullName evidence="3">Uncharacterized protein</fullName>
    </submittedName>
</protein>
<accession>A0A6J4TZ91</accession>
<feature type="signal peptide" evidence="2">
    <location>
        <begin position="1"/>
        <end position="19"/>
    </location>
</feature>
<feature type="region of interest" description="Disordered" evidence="1">
    <location>
        <begin position="174"/>
        <end position="238"/>
    </location>
</feature>
<feature type="chain" id="PRO_5038337571" evidence="2">
    <location>
        <begin position="20"/>
        <end position="355"/>
    </location>
</feature>
<evidence type="ECO:0000313" key="3">
    <source>
        <dbReference type="EMBL" id="CAA9534772.1"/>
    </source>
</evidence>
<evidence type="ECO:0000256" key="2">
    <source>
        <dbReference type="SAM" id="SignalP"/>
    </source>
</evidence>
<evidence type="ECO:0000256" key="1">
    <source>
        <dbReference type="SAM" id="MobiDB-lite"/>
    </source>
</evidence>
<dbReference type="EMBL" id="CADCVT010000452">
    <property type="protein sequence ID" value="CAA9534772.1"/>
    <property type="molecule type" value="Genomic_DNA"/>
</dbReference>
<organism evidence="3">
    <name type="scientific">uncultured Solirubrobacteraceae bacterium</name>
    <dbReference type="NCBI Taxonomy" id="1162706"/>
    <lineage>
        <taxon>Bacteria</taxon>
        <taxon>Bacillati</taxon>
        <taxon>Actinomycetota</taxon>
        <taxon>Thermoleophilia</taxon>
        <taxon>Solirubrobacterales</taxon>
        <taxon>Solirubrobacteraceae</taxon>
        <taxon>environmental samples</taxon>
    </lineage>
</organism>